<dbReference type="SUPFAM" id="SSF52096">
    <property type="entry name" value="ClpP/crotonase"/>
    <property type="match status" value="1"/>
</dbReference>
<dbReference type="PANTHER" id="PTHR35984:SF1">
    <property type="entry name" value="PERIPLASMIC SERINE PROTEASE"/>
    <property type="match status" value="1"/>
</dbReference>
<dbReference type="Pfam" id="PF01972">
    <property type="entry name" value="SDH_protease"/>
    <property type="match status" value="1"/>
</dbReference>
<name>A0ABT5E8R3_9BACT</name>
<dbReference type="InterPro" id="IPR029045">
    <property type="entry name" value="ClpP/crotonase-like_dom_sf"/>
</dbReference>
<evidence type="ECO:0000256" key="1">
    <source>
        <dbReference type="SAM" id="Phobius"/>
    </source>
</evidence>
<keyword evidence="1" id="KW-0812">Transmembrane</keyword>
<dbReference type="PANTHER" id="PTHR35984">
    <property type="entry name" value="PERIPLASMIC SERINE PROTEASE"/>
    <property type="match status" value="1"/>
</dbReference>
<proteinExistence type="predicted"/>
<evidence type="ECO:0008006" key="4">
    <source>
        <dbReference type="Google" id="ProtNLM"/>
    </source>
</evidence>
<comment type="caution">
    <text evidence="2">The sequence shown here is derived from an EMBL/GenBank/DDBJ whole genome shotgun (WGS) entry which is preliminary data.</text>
</comment>
<dbReference type="Proteomes" id="UP001221686">
    <property type="component" value="Unassembled WGS sequence"/>
</dbReference>
<keyword evidence="1" id="KW-1133">Transmembrane helix</keyword>
<dbReference type="Gene3D" id="3.90.226.10">
    <property type="entry name" value="2-enoyl-CoA Hydratase, Chain A, domain 1"/>
    <property type="match status" value="1"/>
</dbReference>
<organism evidence="2 3">
    <name type="scientific">Nannocystis bainbridge</name>
    <dbReference type="NCBI Taxonomy" id="2995303"/>
    <lineage>
        <taxon>Bacteria</taxon>
        <taxon>Pseudomonadati</taxon>
        <taxon>Myxococcota</taxon>
        <taxon>Polyangia</taxon>
        <taxon>Nannocystales</taxon>
        <taxon>Nannocystaceae</taxon>
        <taxon>Nannocystis</taxon>
    </lineage>
</organism>
<evidence type="ECO:0000313" key="3">
    <source>
        <dbReference type="Proteomes" id="UP001221686"/>
    </source>
</evidence>
<accession>A0ABT5E8R3</accession>
<protein>
    <recommendedName>
        <fullName evidence="4">Serine dehydrogenase proteinase</fullName>
    </recommendedName>
</protein>
<dbReference type="InterPro" id="IPR002825">
    <property type="entry name" value="Pept_S49_ser-pept_pro"/>
</dbReference>
<reference evidence="2 3" key="1">
    <citation type="submission" date="2022-11" db="EMBL/GenBank/DDBJ databases">
        <title>Minimal conservation of predation-associated metabolite biosynthetic gene clusters underscores biosynthetic potential of Myxococcota including descriptions for ten novel species: Archangium lansinium sp. nov., Myxococcus landrumus sp. nov., Nannocystis bai.</title>
        <authorList>
            <person name="Ahearne A."/>
            <person name="Stevens C."/>
            <person name="Dowd S."/>
        </authorList>
    </citation>
    <scope>NUCLEOTIDE SEQUENCE [LARGE SCALE GENOMIC DNA]</scope>
    <source>
        <strain evidence="2 3">BB15-2</strain>
    </source>
</reference>
<evidence type="ECO:0000313" key="2">
    <source>
        <dbReference type="EMBL" id="MDC0721734.1"/>
    </source>
</evidence>
<gene>
    <name evidence="2" type="ORF">POL25_32800</name>
</gene>
<keyword evidence="1" id="KW-0472">Membrane</keyword>
<keyword evidence="3" id="KW-1185">Reference proteome</keyword>
<feature type="transmembrane region" description="Helical" evidence="1">
    <location>
        <begin position="6"/>
        <end position="23"/>
    </location>
</feature>
<dbReference type="EMBL" id="JAQNDL010000003">
    <property type="protein sequence ID" value="MDC0721734.1"/>
    <property type="molecule type" value="Genomic_DNA"/>
</dbReference>
<dbReference type="RefSeq" id="WP_272090240.1">
    <property type="nucleotide sequence ID" value="NZ_JAQNDL010000003.1"/>
</dbReference>
<sequence>MNRAILVTTLVTSSALIGAGYLLRSRPRARALPSSIIPIVTPVIDVRVAEDVLGVMEQLRGDEVTLLLHTVGGCVTSCVMIANALREFERSTAIVPYMALSGGTLLALNARQLQMGRSASLSAVDPIVSGQRARHLLDDEPPNGIAALAREYEVAMARYVRDTLTARLPGASEAALERAMGVFMGEHAPHEWPVRRPEVEALGLPVGPSARSWAEMVDAYRKRWW</sequence>